<dbReference type="InterPro" id="IPR050374">
    <property type="entry name" value="RRT5_SRSF_SR"/>
</dbReference>
<dbReference type="AlphaFoldDB" id="A0A9P8I514"/>
<dbReference type="InterPro" id="IPR000504">
    <property type="entry name" value="RRM_dom"/>
</dbReference>
<accession>A0A9P8I514</accession>
<keyword evidence="6" id="KW-1185">Reference proteome</keyword>
<protein>
    <recommendedName>
        <fullName evidence="4">RRM domain-containing protein</fullName>
    </recommendedName>
</protein>
<dbReference type="SMART" id="SM00360">
    <property type="entry name" value="RRM"/>
    <property type="match status" value="2"/>
</dbReference>
<organism evidence="5 6">
    <name type="scientific">Glutinoglossum americanum</name>
    <dbReference type="NCBI Taxonomy" id="1670608"/>
    <lineage>
        <taxon>Eukaryota</taxon>
        <taxon>Fungi</taxon>
        <taxon>Dikarya</taxon>
        <taxon>Ascomycota</taxon>
        <taxon>Pezizomycotina</taxon>
        <taxon>Geoglossomycetes</taxon>
        <taxon>Geoglossales</taxon>
        <taxon>Geoglossaceae</taxon>
        <taxon>Glutinoglossum</taxon>
    </lineage>
</organism>
<feature type="domain" description="RRM" evidence="4">
    <location>
        <begin position="334"/>
        <end position="412"/>
    </location>
</feature>
<evidence type="ECO:0000259" key="4">
    <source>
        <dbReference type="PROSITE" id="PS50102"/>
    </source>
</evidence>
<dbReference type="GO" id="GO:1990904">
    <property type="term" value="C:ribonucleoprotein complex"/>
    <property type="evidence" value="ECO:0007669"/>
    <property type="project" value="TreeGrafter"/>
</dbReference>
<dbReference type="GO" id="GO:0005737">
    <property type="term" value="C:cytoplasm"/>
    <property type="evidence" value="ECO:0007669"/>
    <property type="project" value="TreeGrafter"/>
</dbReference>
<feature type="compositionally biased region" description="Low complexity" evidence="3">
    <location>
        <begin position="442"/>
        <end position="453"/>
    </location>
</feature>
<feature type="region of interest" description="Disordered" evidence="3">
    <location>
        <begin position="409"/>
        <end position="462"/>
    </location>
</feature>
<evidence type="ECO:0000313" key="6">
    <source>
        <dbReference type="Proteomes" id="UP000698800"/>
    </source>
</evidence>
<dbReference type="SUPFAM" id="SSF54928">
    <property type="entry name" value="RNA-binding domain, RBD"/>
    <property type="match status" value="2"/>
</dbReference>
<dbReference type="EMBL" id="JAGHQL010000100">
    <property type="protein sequence ID" value="KAH0538670.1"/>
    <property type="molecule type" value="Genomic_DNA"/>
</dbReference>
<dbReference type="Gene3D" id="3.30.70.330">
    <property type="match status" value="2"/>
</dbReference>
<evidence type="ECO:0000256" key="3">
    <source>
        <dbReference type="SAM" id="MobiDB-lite"/>
    </source>
</evidence>
<sequence>MSLMGNAQMQRAGADTDEYFILISNIPFKNRWQDLKDLVRTITPHVEHAEIYVMNNGRSRGHGYVKIKGKEEAEKVYDHLSHYVWDGRALIVALGNRDAGVPVAVPENLTQPHTHTSQHPSPLGHWAPPPTISMSSFVYVVPLQPEYHDDRLLVSSMPGALPSNIAKARYEVCVQAYSHFMAEAYNAGTLMRIQAAAAERERRMGNLQQAAELSHWAEVYRDCQSYAEAEASTAQARIAIYAQQILAEVSRENFTQNPYITPPLPPRTIPPLSGSTVMNMPTSTTATSAGIPMLMQQPQPYVHVTYPQAIPLYVNAPNGTPINLTHGAVQTEARGIFIGGLPYEAEWQELKDLLKAAGNVIRCEVPKRSNDGRGKGYATALFSSHEEAKTAVQMFHDTEFKGRTIRVKLDAQKTTMKPQTTGTSEDPPTNESVRQPVIVDGSSSSRSMSASYSPTTLGKDPD</sequence>
<proteinExistence type="predicted"/>
<evidence type="ECO:0000313" key="5">
    <source>
        <dbReference type="EMBL" id="KAH0538670.1"/>
    </source>
</evidence>
<dbReference type="GO" id="GO:0003729">
    <property type="term" value="F:mRNA binding"/>
    <property type="evidence" value="ECO:0007669"/>
    <property type="project" value="TreeGrafter"/>
</dbReference>
<dbReference type="Pfam" id="PF00076">
    <property type="entry name" value="RRM_1"/>
    <property type="match status" value="2"/>
</dbReference>
<dbReference type="PANTHER" id="PTHR23003:SF60">
    <property type="entry name" value="RNA BINDING PROTEIN (AFU_ORTHOLOGUE AFUA_1G02950)"/>
    <property type="match status" value="1"/>
</dbReference>
<dbReference type="InterPro" id="IPR035979">
    <property type="entry name" value="RBD_domain_sf"/>
</dbReference>
<reference evidence="5" key="1">
    <citation type="submission" date="2021-03" db="EMBL/GenBank/DDBJ databases">
        <title>Comparative genomics and phylogenomic investigation of the class Geoglossomycetes provide insights into ecological specialization and systematics.</title>
        <authorList>
            <person name="Melie T."/>
            <person name="Pirro S."/>
            <person name="Miller A.N."/>
            <person name="Quandt A."/>
        </authorList>
    </citation>
    <scope>NUCLEOTIDE SEQUENCE</scope>
    <source>
        <strain evidence="5">GBOQ0MN5Z8</strain>
    </source>
</reference>
<dbReference type="PANTHER" id="PTHR23003">
    <property type="entry name" value="RNA RECOGNITION MOTIF RRM DOMAIN CONTAINING PROTEIN"/>
    <property type="match status" value="1"/>
</dbReference>
<dbReference type="Proteomes" id="UP000698800">
    <property type="component" value="Unassembled WGS sequence"/>
</dbReference>
<feature type="domain" description="RRM" evidence="4">
    <location>
        <begin position="19"/>
        <end position="97"/>
    </location>
</feature>
<evidence type="ECO:0000256" key="2">
    <source>
        <dbReference type="PROSITE-ProRule" id="PRU00176"/>
    </source>
</evidence>
<feature type="compositionally biased region" description="Polar residues" evidence="3">
    <location>
        <begin position="412"/>
        <end position="433"/>
    </location>
</feature>
<dbReference type="OrthoDB" id="1049195at2759"/>
<comment type="caution">
    <text evidence="5">The sequence shown here is derived from an EMBL/GenBank/DDBJ whole genome shotgun (WGS) entry which is preliminary data.</text>
</comment>
<name>A0A9P8I514_9PEZI</name>
<dbReference type="InterPro" id="IPR012677">
    <property type="entry name" value="Nucleotide-bd_a/b_plait_sf"/>
</dbReference>
<evidence type="ECO:0000256" key="1">
    <source>
        <dbReference type="ARBA" id="ARBA00022884"/>
    </source>
</evidence>
<gene>
    <name evidence="5" type="ORF">FGG08_004745</name>
</gene>
<dbReference type="PROSITE" id="PS50102">
    <property type="entry name" value="RRM"/>
    <property type="match status" value="2"/>
</dbReference>
<dbReference type="GO" id="GO:0005634">
    <property type="term" value="C:nucleus"/>
    <property type="evidence" value="ECO:0007669"/>
    <property type="project" value="TreeGrafter"/>
</dbReference>
<keyword evidence="1 2" id="KW-0694">RNA-binding</keyword>